<evidence type="ECO:0000313" key="2">
    <source>
        <dbReference type="Proteomes" id="UP000557688"/>
    </source>
</evidence>
<dbReference type="Proteomes" id="UP000557688">
    <property type="component" value="Unassembled WGS sequence"/>
</dbReference>
<sequence length="230" mass="23738">MAERTIVPAARCVALPDDLDDITAAAIANPGMSSWAALTERARIRPGESVLINGATGTSGRLAVQIARHLGAGRIIATGRNPAALGALGADATILLSDDDAALDNAFGAQIEDGIDIVLDYLWGRSATRLLATAARTLVDGRRLRFVQIGSVSGGEIALPAAVLRAAAIEMLGSGLGSVPFDRLISVIGELLRASTPAGLSIATRILPLSEIAHAWSATDDHRRIVLTPG</sequence>
<dbReference type="AlphaFoldDB" id="A0A839V1X3"/>
<dbReference type="Gene3D" id="3.90.180.10">
    <property type="entry name" value="Medium-chain alcohol dehydrogenases, catalytic domain"/>
    <property type="match status" value="1"/>
</dbReference>
<comment type="caution">
    <text evidence="1">The sequence shown here is derived from an EMBL/GenBank/DDBJ whole genome shotgun (WGS) entry which is preliminary data.</text>
</comment>
<dbReference type="InterPro" id="IPR036291">
    <property type="entry name" value="NAD(P)-bd_dom_sf"/>
</dbReference>
<dbReference type="PANTHER" id="PTHR43677:SF11">
    <property type="entry name" value="ZINC-CONTAINING ALCOHOL DEHYDROGENASE"/>
    <property type="match status" value="1"/>
</dbReference>
<proteinExistence type="predicted"/>
<dbReference type="PANTHER" id="PTHR43677">
    <property type="entry name" value="SHORT-CHAIN DEHYDROGENASE/REDUCTASE"/>
    <property type="match status" value="1"/>
</dbReference>
<name>A0A839V1X3_9PROT</name>
<dbReference type="GO" id="GO:0016491">
    <property type="term" value="F:oxidoreductase activity"/>
    <property type="evidence" value="ECO:0007669"/>
    <property type="project" value="TreeGrafter"/>
</dbReference>
<reference evidence="1 2" key="1">
    <citation type="submission" date="2020-08" db="EMBL/GenBank/DDBJ databases">
        <title>Genomic Encyclopedia of Type Strains, Phase III (KMG-III): the genomes of soil and plant-associated and newly described type strains.</title>
        <authorList>
            <person name="Whitman W."/>
        </authorList>
    </citation>
    <scope>NUCLEOTIDE SEQUENCE [LARGE SCALE GENOMIC DNA]</scope>
    <source>
        <strain evidence="1 2">CECT 8088</strain>
    </source>
</reference>
<organism evidence="1 2">
    <name type="scientific">Endobacter medicaginis</name>
    <dbReference type="NCBI Taxonomy" id="1181271"/>
    <lineage>
        <taxon>Bacteria</taxon>
        <taxon>Pseudomonadati</taxon>
        <taxon>Pseudomonadota</taxon>
        <taxon>Alphaproteobacteria</taxon>
        <taxon>Acetobacterales</taxon>
        <taxon>Acetobacteraceae</taxon>
        <taxon>Endobacter</taxon>
    </lineage>
</organism>
<dbReference type="SUPFAM" id="SSF51735">
    <property type="entry name" value="NAD(P)-binding Rossmann-fold domains"/>
    <property type="match status" value="1"/>
</dbReference>
<dbReference type="InterPro" id="IPR051397">
    <property type="entry name" value="Zn-ADH-like_protein"/>
</dbReference>
<dbReference type="EMBL" id="JACHXV010000008">
    <property type="protein sequence ID" value="MBB3174470.1"/>
    <property type="molecule type" value="Genomic_DNA"/>
</dbReference>
<accession>A0A839V1X3</accession>
<keyword evidence="2" id="KW-1185">Reference proteome</keyword>
<gene>
    <name evidence="1" type="ORF">FHR90_002311</name>
</gene>
<evidence type="ECO:0000313" key="1">
    <source>
        <dbReference type="EMBL" id="MBB3174470.1"/>
    </source>
</evidence>
<dbReference type="RefSeq" id="WP_218061921.1">
    <property type="nucleotide sequence ID" value="NZ_JABXXQ010000030.1"/>
</dbReference>
<protein>
    <submittedName>
        <fullName evidence="1">NADPH:quinone reductase-like Zn-dependent oxidoreductase</fullName>
    </submittedName>
</protein>